<dbReference type="RefSeq" id="WP_055501098.1">
    <property type="nucleotide sequence ID" value="NZ_BBZG01000001.1"/>
</dbReference>
<dbReference type="EMBL" id="FOBF01000008">
    <property type="protein sequence ID" value="SEL93790.1"/>
    <property type="molecule type" value="Genomic_DNA"/>
</dbReference>
<gene>
    <name evidence="2" type="ORF">SAMN05660976_03728</name>
</gene>
<keyword evidence="3" id="KW-1185">Reference proteome</keyword>
<accession>A0A1H7U9P1</accession>
<sequence>MTERPGWFAAHVHYRGDLDALLRDAVAPLVRALAADFFFLRYWDGGSHLRLRLRGADQVAVARHLDAYLAAHPAPETTSQEEYARVAPVLAAREGMTGHLTTLRPNNTVEFAAYRPETAKYGTGDALRAVERHFVESSRYALDVLDRRPTGNQRELAVLGVLLLAWYAARPLDEPPGEPVDAELIGAVEALCRGWRGGRDLPEGRVAEEYGRVRERVAGLAGALRDLVPDPDAPGSSLRAWAATFDRLAAALAPPDRLRVLDMCAHLAANRLGVSMAAEVRLRLLAARALREVAPVGRR</sequence>
<name>A0A1H7U9P1_9ACTN</name>
<proteinExistence type="predicted"/>
<dbReference type="STRING" id="46177.SAMN05660976_03728"/>
<dbReference type="OrthoDB" id="3607295at2"/>
<dbReference type="Proteomes" id="UP000198953">
    <property type="component" value="Unassembled WGS sequence"/>
</dbReference>
<protein>
    <submittedName>
        <fullName evidence="2">Thiopeptide-type bacteriocin biosynthesis domain-containing protein</fullName>
    </submittedName>
</protein>
<evidence type="ECO:0000313" key="2">
    <source>
        <dbReference type="EMBL" id="SEL93790.1"/>
    </source>
</evidence>
<reference evidence="2 3" key="1">
    <citation type="submission" date="2016-10" db="EMBL/GenBank/DDBJ databases">
        <authorList>
            <person name="de Groot N.N."/>
        </authorList>
    </citation>
    <scope>NUCLEOTIDE SEQUENCE [LARGE SCALE GENOMIC DNA]</scope>
    <source>
        <strain evidence="2 3">DSM 43357</strain>
    </source>
</reference>
<dbReference type="InterPro" id="IPR023809">
    <property type="entry name" value="Thiopep_bacteriocin_synth_dom"/>
</dbReference>
<dbReference type="Pfam" id="PF14028">
    <property type="entry name" value="Lant_dehydr_C"/>
    <property type="match status" value="1"/>
</dbReference>
<organism evidence="2 3">
    <name type="scientific">Nonomuraea pusilla</name>
    <dbReference type="NCBI Taxonomy" id="46177"/>
    <lineage>
        <taxon>Bacteria</taxon>
        <taxon>Bacillati</taxon>
        <taxon>Actinomycetota</taxon>
        <taxon>Actinomycetes</taxon>
        <taxon>Streptosporangiales</taxon>
        <taxon>Streptosporangiaceae</taxon>
        <taxon>Nonomuraea</taxon>
    </lineage>
</organism>
<evidence type="ECO:0000313" key="3">
    <source>
        <dbReference type="Proteomes" id="UP000198953"/>
    </source>
</evidence>
<dbReference type="AlphaFoldDB" id="A0A1H7U9P1"/>
<feature type="domain" description="Thiopeptide-type bacteriocin biosynthesis" evidence="1">
    <location>
        <begin position="7"/>
        <end position="289"/>
    </location>
</feature>
<evidence type="ECO:0000259" key="1">
    <source>
        <dbReference type="Pfam" id="PF14028"/>
    </source>
</evidence>